<evidence type="ECO:0000256" key="1">
    <source>
        <dbReference type="SAM" id="Phobius"/>
    </source>
</evidence>
<keyword evidence="1" id="KW-0812">Transmembrane</keyword>
<keyword evidence="1" id="KW-0472">Membrane</keyword>
<dbReference type="EMBL" id="LQMT02000018">
    <property type="protein sequence ID" value="ONF69796.1"/>
    <property type="molecule type" value="Genomic_DNA"/>
</dbReference>
<evidence type="ECO:0008006" key="4">
    <source>
        <dbReference type="Google" id="ProtNLM"/>
    </source>
</evidence>
<dbReference type="PANTHER" id="PTHR36974:SF1">
    <property type="entry name" value="DOXX FAMILY MEMBRANE PROTEIN"/>
    <property type="match status" value="1"/>
</dbReference>
<evidence type="ECO:0000313" key="2">
    <source>
        <dbReference type="EMBL" id="ONF69796.1"/>
    </source>
</evidence>
<comment type="caution">
    <text evidence="2">The sequence shown here is derived from an EMBL/GenBank/DDBJ whole genome shotgun (WGS) entry which is preliminary data.</text>
</comment>
<dbReference type="PANTHER" id="PTHR36974">
    <property type="entry name" value="MEMBRANE PROTEIN-RELATED"/>
    <property type="match status" value="1"/>
</dbReference>
<name>A0A1W2LUT2_9PSEU</name>
<organism evidence="2 3">
    <name type="scientific">Amycolatopsis keratiniphila subsp. keratiniphila</name>
    <dbReference type="NCBI Taxonomy" id="227715"/>
    <lineage>
        <taxon>Bacteria</taxon>
        <taxon>Bacillati</taxon>
        <taxon>Actinomycetota</taxon>
        <taxon>Actinomycetes</taxon>
        <taxon>Pseudonocardiales</taxon>
        <taxon>Pseudonocardiaceae</taxon>
        <taxon>Amycolatopsis</taxon>
        <taxon>Amycolatopsis japonica group</taxon>
    </lineage>
</organism>
<feature type="transmembrane region" description="Helical" evidence="1">
    <location>
        <begin position="135"/>
        <end position="153"/>
    </location>
</feature>
<feature type="transmembrane region" description="Helical" evidence="1">
    <location>
        <begin position="98"/>
        <end position="115"/>
    </location>
</feature>
<accession>A0A1W2LUT2</accession>
<reference evidence="2 3" key="1">
    <citation type="submission" date="2016-12" db="EMBL/GenBank/DDBJ databases">
        <title>Amycolatopsis keratiniphila subsp. keratiniphila genome sequencing and assembly.</title>
        <authorList>
            <person name="Mayilraj S."/>
            <person name="Kaur N."/>
        </authorList>
    </citation>
    <scope>NUCLEOTIDE SEQUENCE [LARGE SCALE GENOMIC DNA]</scope>
    <source>
        <strain evidence="2 3">DSM 44409</strain>
    </source>
</reference>
<sequence>MVMDPGLVPVLMLIAVTATLSLLGVFGVRRFKPWPVAVRGGVAALFVTTGLAHFIGMREELVAMVPPALPAPGLLVTVTGVLELAGAAGVLWSRTAPWASAGLTLLLLGMFPANVYKALHGPVTSTMDELVPRSLMQVVFLAATVSLVVFYARTPDRPFSQRRP</sequence>
<evidence type="ECO:0000313" key="3">
    <source>
        <dbReference type="Proteomes" id="UP000076660"/>
    </source>
</evidence>
<dbReference type="Proteomes" id="UP000076660">
    <property type="component" value="Unassembled WGS sequence"/>
</dbReference>
<protein>
    <recommendedName>
        <fullName evidence="4">DoxX family protein</fullName>
    </recommendedName>
</protein>
<dbReference type="RefSeq" id="WP_063277415.1">
    <property type="nucleotide sequence ID" value="NZ_LQMT02000018.1"/>
</dbReference>
<proteinExistence type="predicted"/>
<feature type="transmembrane region" description="Helical" evidence="1">
    <location>
        <begin position="69"/>
        <end position="91"/>
    </location>
</feature>
<keyword evidence="1" id="KW-1133">Transmembrane helix</keyword>
<feature type="transmembrane region" description="Helical" evidence="1">
    <location>
        <begin position="6"/>
        <end position="28"/>
    </location>
</feature>
<gene>
    <name evidence="2" type="ORF">AVR91_0218040</name>
</gene>
<feature type="transmembrane region" description="Helical" evidence="1">
    <location>
        <begin position="40"/>
        <end position="57"/>
    </location>
</feature>
<dbReference type="AlphaFoldDB" id="A0A1W2LUT2"/>
<dbReference type="OrthoDB" id="129693at2"/>